<reference evidence="2" key="1">
    <citation type="submission" date="2006-09" db="EMBL/GenBank/DDBJ databases">
        <title>Annotation of Plasmodium falciparum Dd2.</title>
        <authorList>
            <consortium name="The Broad Institute Genome Sequencing Platform"/>
            <person name="Volkman S.K."/>
            <person name="Neafsey D.E."/>
            <person name="Dash A.P."/>
            <person name="Chitnis C.E."/>
            <person name="Hartl D.L."/>
            <person name="Young S.K."/>
            <person name="Zeng Q."/>
            <person name="Koehrsen M."/>
            <person name="Alvarado L."/>
            <person name="Berlin A."/>
            <person name="Borenstein D."/>
            <person name="Chapman S.B."/>
            <person name="Chen Z."/>
            <person name="Engels R."/>
            <person name="Freedman E."/>
            <person name="Gellesch M."/>
            <person name="Goldberg J."/>
            <person name="Griggs A."/>
            <person name="Gujja S."/>
            <person name="Heilman E.R."/>
            <person name="Heiman D.I."/>
            <person name="Howarth C."/>
            <person name="Jen D."/>
            <person name="Larson L."/>
            <person name="Mehta T."/>
            <person name="Neiman D."/>
            <person name="Park D."/>
            <person name="Pearson M."/>
            <person name="Roberts A."/>
            <person name="Saif S."/>
            <person name="Shea T."/>
            <person name="Shenoy N."/>
            <person name="Sisk P."/>
            <person name="Stolte C."/>
            <person name="Sykes S."/>
            <person name="Walk T."/>
            <person name="White J."/>
            <person name="Yandava C."/>
            <person name="Haas B."/>
            <person name="Henn M.R."/>
            <person name="Nusbaum C."/>
            <person name="Birren B."/>
        </authorList>
    </citation>
    <scope>NUCLEOTIDE SEQUENCE [LARGE SCALE GENOMIC DNA]</scope>
</reference>
<dbReference type="AlphaFoldDB" id="A0A0L7M6B2"/>
<dbReference type="KEGG" id="pfd:PFDG_04537"/>
<name>A0A0L7M6B2_PLAF4</name>
<evidence type="ECO:0000313" key="1">
    <source>
        <dbReference type="EMBL" id="KOB88135.1"/>
    </source>
</evidence>
<protein>
    <submittedName>
        <fullName evidence="1">Uncharacterized protein</fullName>
    </submittedName>
</protein>
<dbReference type="Proteomes" id="UP000054282">
    <property type="component" value="Unassembled WGS sequence"/>
</dbReference>
<gene>
    <name evidence="1" type="ORF">PFDG_04537</name>
</gene>
<dbReference type="EMBL" id="DS016900">
    <property type="protein sequence ID" value="KOB88135.1"/>
    <property type="molecule type" value="Genomic_DNA"/>
</dbReference>
<evidence type="ECO:0000313" key="2">
    <source>
        <dbReference type="Proteomes" id="UP000054282"/>
    </source>
</evidence>
<organism evidence="1 2">
    <name type="scientific">Plasmodium falciparum (isolate Dd2)</name>
    <dbReference type="NCBI Taxonomy" id="57267"/>
    <lineage>
        <taxon>Eukaryota</taxon>
        <taxon>Sar</taxon>
        <taxon>Alveolata</taxon>
        <taxon>Apicomplexa</taxon>
        <taxon>Aconoidasida</taxon>
        <taxon>Haemosporida</taxon>
        <taxon>Plasmodiidae</taxon>
        <taxon>Plasmodium</taxon>
        <taxon>Plasmodium (Laverania)</taxon>
    </lineage>
</organism>
<proteinExistence type="predicted"/>
<accession>A0A0L7M6B2</accession>
<sequence length="28" mass="3409">MENDKLINKKKDSKEETLDKIEKSFRLQ</sequence>
<reference evidence="2" key="2">
    <citation type="submission" date="2006-09" db="EMBL/GenBank/DDBJ databases">
        <title>The genome sequence of Plasmodium falciparum Dd2.</title>
        <authorList>
            <consortium name="The Broad Institute Genome Sequencing Platform"/>
            <person name="Birren B."/>
            <person name="Lander E."/>
            <person name="Galagan J."/>
            <person name="Nusbaum C."/>
            <person name="Devon K."/>
            <person name="Henn M."/>
            <person name="Jaffe D."/>
            <person name="Butler J."/>
            <person name="Alvarez P."/>
            <person name="Gnerre S."/>
            <person name="Grabherr M."/>
            <person name="Kleber M."/>
            <person name="Mauceli E."/>
            <person name="Brockman W."/>
            <person name="MacCallum I.A."/>
            <person name="Rounsley S."/>
            <person name="Young S."/>
            <person name="LaButti K."/>
            <person name="Pushparaj V."/>
            <person name="DeCaprio D."/>
            <person name="Crawford M."/>
            <person name="Koehrsen M."/>
            <person name="Engels R."/>
            <person name="Montgomery P."/>
            <person name="Pearson M."/>
            <person name="Howarth C."/>
            <person name="Larson L."/>
            <person name="Luoma S."/>
            <person name="White J."/>
            <person name="Kodira C."/>
            <person name="Zeng Q."/>
            <person name="O'Leary S."/>
            <person name="Yandava C."/>
            <person name="Alvarado L."/>
            <person name="Wirth D."/>
            <person name="Volkman S."/>
            <person name="Hartl D."/>
        </authorList>
    </citation>
    <scope>NUCLEOTIDE SEQUENCE [LARGE SCALE GENOMIC DNA]</scope>
</reference>